<dbReference type="EMBL" id="CASHTH010000217">
    <property type="protein sequence ID" value="CAI7994567.1"/>
    <property type="molecule type" value="Genomic_DNA"/>
</dbReference>
<sequence length="88" mass="9995">MYREIQAQLDRLVPIQKVSDLGGGGGYGRVVVRPLLDRESRSSKSSPTGVKRVEFAVESLMFRALLSQRIVRLYSNWPVRRQDRAFSG</sequence>
<gene>
    <name evidence="1" type="ORF">GBAR_LOCUS1498</name>
</gene>
<comment type="caution">
    <text evidence="1">The sequence shown here is derived from an EMBL/GenBank/DDBJ whole genome shotgun (WGS) entry which is preliminary data.</text>
</comment>
<name>A0AA35QWN0_GEOBA</name>
<reference evidence="1" key="1">
    <citation type="submission" date="2023-03" db="EMBL/GenBank/DDBJ databases">
        <authorList>
            <person name="Steffen K."/>
            <person name="Cardenas P."/>
        </authorList>
    </citation>
    <scope>NUCLEOTIDE SEQUENCE</scope>
</reference>
<dbReference type="Proteomes" id="UP001174909">
    <property type="component" value="Unassembled WGS sequence"/>
</dbReference>
<evidence type="ECO:0000313" key="1">
    <source>
        <dbReference type="EMBL" id="CAI7994567.1"/>
    </source>
</evidence>
<protein>
    <submittedName>
        <fullName evidence="1">Uncharacterized protein</fullName>
    </submittedName>
</protein>
<evidence type="ECO:0000313" key="2">
    <source>
        <dbReference type="Proteomes" id="UP001174909"/>
    </source>
</evidence>
<proteinExistence type="predicted"/>
<accession>A0AA35QWN0</accession>
<keyword evidence="2" id="KW-1185">Reference proteome</keyword>
<dbReference type="AlphaFoldDB" id="A0AA35QWN0"/>
<organism evidence="1 2">
    <name type="scientific">Geodia barretti</name>
    <name type="common">Barrett's horny sponge</name>
    <dbReference type="NCBI Taxonomy" id="519541"/>
    <lineage>
        <taxon>Eukaryota</taxon>
        <taxon>Metazoa</taxon>
        <taxon>Porifera</taxon>
        <taxon>Demospongiae</taxon>
        <taxon>Heteroscleromorpha</taxon>
        <taxon>Tetractinellida</taxon>
        <taxon>Astrophorina</taxon>
        <taxon>Geodiidae</taxon>
        <taxon>Geodia</taxon>
    </lineage>
</organism>